<feature type="transmembrane region" description="Helical" evidence="13">
    <location>
        <begin position="191"/>
        <end position="210"/>
    </location>
</feature>
<dbReference type="GO" id="GO:0005774">
    <property type="term" value="C:vacuolar membrane"/>
    <property type="evidence" value="ECO:0007669"/>
    <property type="project" value="TreeGrafter"/>
</dbReference>
<keyword evidence="5" id="KW-0846">Cobalamin</keyword>
<evidence type="ECO:0000256" key="7">
    <source>
        <dbReference type="ARBA" id="ARBA00022989"/>
    </source>
</evidence>
<comment type="subcellular location">
    <subcellularLocation>
        <location evidence="1">Lysosome membrane</location>
        <topology evidence="1">Multi-pass membrane protein</topology>
    </subcellularLocation>
</comment>
<comment type="function">
    <text evidence="11">Probable lysosomal cobalamin transporter. Required to export cobalamin from lysosomes allowing its conversion to cofactors.</text>
</comment>
<evidence type="ECO:0000256" key="4">
    <source>
        <dbReference type="ARBA" id="ARBA00022448"/>
    </source>
</evidence>
<keyword evidence="6 13" id="KW-0812">Transmembrane</keyword>
<evidence type="ECO:0000256" key="6">
    <source>
        <dbReference type="ARBA" id="ARBA00022692"/>
    </source>
</evidence>
<dbReference type="Pfam" id="PF04791">
    <property type="entry name" value="LMBR1"/>
    <property type="match status" value="1"/>
</dbReference>
<dbReference type="GO" id="GO:0072665">
    <property type="term" value="P:protein localization to vacuole"/>
    <property type="evidence" value="ECO:0007669"/>
    <property type="project" value="TreeGrafter"/>
</dbReference>
<dbReference type="InterPro" id="IPR006876">
    <property type="entry name" value="LMBR1-like_membr_prot"/>
</dbReference>
<keyword evidence="9" id="KW-0458">Lysosome</keyword>
<evidence type="ECO:0000256" key="12">
    <source>
        <dbReference type="SAM" id="MobiDB-lite"/>
    </source>
</evidence>
<gene>
    <name evidence="14" type="ORF">W97_01347</name>
</gene>
<dbReference type="STRING" id="1168221.R7YJT6"/>
<dbReference type="eggNOG" id="ENOG502QQ2T">
    <property type="taxonomic scope" value="Eukaryota"/>
</dbReference>
<feature type="transmembrane region" description="Helical" evidence="13">
    <location>
        <begin position="379"/>
        <end position="407"/>
    </location>
</feature>
<keyword evidence="4" id="KW-0813">Transport</keyword>
<keyword evidence="7 13" id="KW-1133">Transmembrane helix</keyword>
<evidence type="ECO:0000256" key="3">
    <source>
        <dbReference type="ARBA" id="ARBA00017088"/>
    </source>
</evidence>
<evidence type="ECO:0000256" key="1">
    <source>
        <dbReference type="ARBA" id="ARBA00004155"/>
    </source>
</evidence>
<name>R7YJT6_CONA1</name>
<protein>
    <recommendedName>
        <fullName evidence="3">Probable lysosomal cobalamin transporter</fullName>
    </recommendedName>
</protein>
<feature type="transmembrane region" description="Helical" evidence="13">
    <location>
        <begin position="7"/>
        <end position="32"/>
    </location>
</feature>
<evidence type="ECO:0000256" key="5">
    <source>
        <dbReference type="ARBA" id="ARBA00022628"/>
    </source>
</evidence>
<evidence type="ECO:0000256" key="11">
    <source>
        <dbReference type="ARBA" id="ARBA00025515"/>
    </source>
</evidence>
<feature type="region of interest" description="Disordered" evidence="12">
    <location>
        <begin position="247"/>
        <end position="266"/>
    </location>
</feature>
<dbReference type="GeneID" id="19898658"/>
<feature type="transmembrane region" description="Helical" evidence="13">
    <location>
        <begin position="95"/>
        <end position="119"/>
    </location>
</feature>
<evidence type="ECO:0000256" key="13">
    <source>
        <dbReference type="SAM" id="Phobius"/>
    </source>
</evidence>
<feature type="transmembrane region" description="Helical" evidence="13">
    <location>
        <begin position="315"/>
        <end position="337"/>
    </location>
</feature>
<feature type="transmembrane region" description="Helical" evidence="13">
    <location>
        <begin position="38"/>
        <end position="59"/>
    </location>
</feature>
<dbReference type="EMBL" id="JH767557">
    <property type="protein sequence ID" value="EON62128.1"/>
    <property type="molecule type" value="Genomic_DNA"/>
</dbReference>
<dbReference type="Proteomes" id="UP000016924">
    <property type="component" value="Unassembled WGS sequence"/>
</dbReference>
<reference evidence="15" key="1">
    <citation type="submission" date="2012-06" db="EMBL/GenBank/DDBJ databases">
        <title>The genome sequence of Coniosporium apollinis CBS 100218.</title>
        <authorList>
            <consortium name="The Broad Institute Genome Sequencing Platform"/>
            <person name="Cuomo C."/>
            <person name="Gorbushina A."/>
            <person name="Noack S."/>
            <person name="Walker B."/>
            <person name="Young S.K."/>
            <person name="Zeng Q."/>
            <person name="Gargeya S."/>
            <person name="Fitzgerald M."/>
            <person name="Haas B."/>
            <person name="Abouelleil A."/>
            <person name="Alvarado L."/>
            <person name="Arachchi H.M."/>
            <person name="Berlin A.M."/>
            <person name="Chapman S.B."/>
            <person name="Goldberg J."/>
            <person name="Griggs A."/>
            <person name="Gujja S."/>
            <person name="Hansen M."/>
            <person name="Howarth C."/>
            <person name="Imamovic A."/>
            <person name="Larimer J."/>
            <person name="McCowan C."/>
            <person name="Montmayeur A."/>
            <person name="Murphy C."/>
            <person name="Neiman D."/>
            <person name="Pearson M."/>
            <person name="Priest M."/>
            <person name="Roberts A."/>
            <person name="Saif S."/>
            <person name="Shea T."/>
            <person name="Sisk P."/>
            <person name="Sykes S."/>
            <person name="Wortman J."/>
            <person name="Nusbaum C."/>
            <person name="Birren B."/>
        </authorList>
    </citation>
    <scope>NUCLEOTIDE SEQUENCE [LARGE SCALE GENOMIC DNA]</scope>
    <source>
        <strain evidence="15">CBS 100218</strain>
    </source>
</reference>
<dbReference type="GO" id="GO:0031419">
    <property type="term" value="F:cobalamin binding"/>
    <property type="evidence" value="ECO:0007669"/>
    <property type="project" value="UniProtKB-KW"/>
</dbReference>
<keyword evidence="10" id="KW-0170">Cobalt</keyword>
<organism evidence="14 15">
    <name type="scientific">Coniosporium apollinis (strain CBS 100218)</name>
    <name type="common">Rock-inhabiting black yeast</name>
    <dbReference type="NCBI Taxonomy" id="1168221"/>
    <lineage>
        <taxon>Eukaryota</taxon>
        <taxon>Fungi</taxon>
        <taxon>Dikarya</taxon>
        <taxon>Ascomycota</taxon>
        <taxon>Pezizomycotina</taxon>
        <taxon>Dothideomycetes</taxon>
        <taxon>Dothideomycetes incertae sedis</taxon>
        <taxon>Coniosporium</taxon>
    </lineage>
</organism>
<evidence type="ECO:0000256" key="2">
    <source>
        <dbReference type="ARBA" id="ARBA00009901"/>
    </source>
</evidence>
<evidence type="ECO:0000256" key="10">
    <source>
        <dbReference type="ARBA" id="ARBA00023285"/>
    </source>
</evidence>
<accession>R7YJT6</accession>
<dbReference type="HOGENOM" id="CLU_028341_1_0_1"/>
<dbReference type="OrthoDB" id="73273at2759"/>
<feature type="transmembrane region" description="Helical" evidence="13">
    <location>
        <begin position="509"/>
        <end position="534"/>
    </location>
</feature>
<keyword evidence="8 13" id="KW-0472">Membrane</keyword>
<evidence type="ECO:0000313" key="14">
    <source>
        <dbReference type="EMBL" id="EON62128.1"/>
    </source>
</evidence>
<sequence>MPLIQTSLIWVTYAVAVAILVAIASVFVYVYQKPRDRAASVTIICIFTVTALLATVLLMPVDIALVSSTTLSSEGRKKDWATPDKIDNIVVTLKIVYYTLYSLDAVLCLLVIPFTYFWYESYDDDAAEQGTQTVGSRLWEAFKYTIAFVFLCVILFLVGFFIPAAKNTKHSDHRNLDYFKDLLTENRGERALTFALGLLITVGTIVYVIYTGSGLALLPVSLIKSAPAISTPALAANTATQLEQNRERQRQLEGRNEGRQNGLDSRDRRELEALVREERTLIRRERLAAEAGGEGQGWLMKTWTKIEAVFRPVKLIGGLLLALVSLVVFVSMLITGIDKAKYSVCKAGCGYVLGHTNIFQPLNWIFVTSSKVFPIDYVLFLLLVLLFFSASIVGIATVGIRFLWLMIFRIRKGRTSPQALLLATVLLTLIVLAMNYSIAMIVAPQYATFGPQTYCDRLPRHPNEMPDCSQHRSAIRHCSELAENPIAKEVCTPSVVSTFINRITVNFPFFGVVCFWAQFAFLGVYLIVFLLTLFRTPRMDTEDMDADLEEEEEEGLLASTGRRFNATWQDITGRSKNTGAARYGTVDGTGAQTNGERAGEAAAAAAEGGADGTGRDTQW</sequence>
<dbReference type="AlphaFoldDB" id="R7YJT6"/>
<dbReference type="RefSeq" id="XP_007777445.1">
    <property type="nucleotide sequence ID" value="XM_007779255.1"/>
</dbReference>
<comment type="similarity">
    <text evidence="2">Belongs to the LIMR family. LMBRD1 subfamily.</text>
</comment>
<keyword evidence="15" id="KW-1185">Reference proteome</keyword>
<evidence type="ECO:0000256" key="9">
    <source>
        <dbReference type="ARBA" id="ARBA00023228"/>
    </source>
</evidence>
<dbReference type="InterPro" id="IPR050854">
    <property type="entry name" value="LMBD1_LysCbl_Transport"/>
</dbReference>
<proteinExistence type="inferred from homology"/>
<evidence type="ECO:0000313" key="15">
    <source>
        <dbReference type="Proteomes" id="UP000016924"/>
    </source>
</evidence>
<evidence type="ECO:0000256" key="8">
    <source>
        <dbReference type="ARBA" id="ARBA00023136"/>
    </source>
</evidence>
<feature type="transmembrane region" description="Helical" evidence="13">
    <location>
        <begin position="144"/>
        <end position="165"/>
    </location>
</feature>
<dbReference type="PANTHER" id="PTHR16130">
    <property type="entry name" value="LYSOSOMAL COBALAMIN TRANSPORTER-RELATED"/>
    <property type="match status" value="1"/>
</dbReference>
<feature type="transmembrane region" description="Helical" evidence="13">
    <location>
        <begin position="419"/>
        <end position="443"/>
    </location>
</feature>
<dbReference type="OMA" id="FWAQFVF"/>
<feature type="region of interest" description="Disordered" evidence="12">
    <location>
        <begin position="579"/>
        <end position="619"/>
    </location>
</feature>
<dbReference type="PANTHER" id="PTHR16130:SF2">
    <property type="entry name" value="LYSOSOMAL COBALAMIN TRANSPORT ESCORT PROTEIN LMBD1"/>
    <property type="match status" value="1"/>
</dbReference>
<feature type="transmembrane region" description="Helical" evidence="13">
    <location>
        <begin position="349"/>
        <end position="367"/>
    </location>
</feature>